<dbReference type="Gene3D" id="1.10.287.70">
    <property type="match status" value="1"/>
</dbReference>
<feature type="domain" description="Ionotropic glutamate receptor C-terminal" evidence="10">
    <location>
        <begin position="330"/>
        <end position="574"/>
    </location>
</feature>
<evidence type="ECO:0000256" key="2">
    <source>
        <dbReference type="ARBA" id="ARBA00008685"/>
    </source>
</evidence>
<comment type="similarity">
    <text evidence="2">Belongs to the glutamate-gated ion channel (TC 1.A.10.1) family.</text>
</comment>
<dbReference type="AlphaFoldDB" id="A0A310S6I9"/>
<feature type="transmembrane region" description="Helical" evidence="9">
    <location>
        <begin position="572"/>
        <end position="594"/>
    </location>
</feature>
<dbReference type="Pfam" id="PF00060">
    <property type="entry name" value="Lig_chan"/>
    <property type="match status" value="1"/>
</dbReference>
<dbReference type="GO" id="GO:0050906">
    <property type="term" value="P:detection of stimulus involved in sensory perception"/>
    <property type="evidence" value="ECO:0007669"/>
    <property type="project" value="UniProtKB-ARBA"/>
</dbReference>
<evidence type="ECO:0000256" key="1">
    <source>
        <dbReference type="ARBA" id="ARBA00004651"/>
    </source>
</evidence>
<keyword evidence="7" id="KW-0675">Receptor</keyword>
<keyword evidence="5 9" id="KW-1133">Transmembrane helix</keyword>
<reference evidence="11 12" key="1">
    <citation type="submission" date="2015-07" db="EMBL/GenBank/DDBJ databases">
        <title>The genome of Eufriesea mexicana.</title>
        <authorList>
            <person name="Pan H."/>
            <person name="Kapheim K."/>
        </authorList>
    </citation>
    <scope>NUCLEOTIDE SEQUENCE [LARGE SCALE GENOMIC DNA]</scope>
    <source>
        <strain evidence="11">0111107269</strain>
        <tissue evidence="11">Whole body</tissue>
    </source>
</reference>
<evidence type="ECO:0000256" key="3">
    <source>
        <dbReference type="ARBA" id="ARBA00022475"/>
    </source>
</evidence>
<evidence type="ECO:0000256" key="8">
    <source>
        <dbReference type="ARBA" id="ARBA00023180"/>
    </source>
</evidence>
<sequence>MYISLAYVYLIARAISAVQASYRFFHPRNFSHVETVVSCTILTARRLFNPERRIDVIYLAPASDLEDAISRACAKNGPTLIATRATQLINERIPCYIVIEHGRFTVSREMFLRGRLSLRTLQYLFLTRTSRDQVASFARDMSDSGYRDVAFIVFDDQDTGTIIRADATGDEITPRSVGSCTSLTNDVDRIPAFAADSRRFCPRGGCIMRYALVTDATVSFWRTEDTLKLKRNGTLRPAGALFIEDFGAYYNLSIDSSAGINLPWPEAFEKLMNREIDVVAGPKPADPRILNNLEVICWYMFRDMVLASLIRTKTPENDILKLLMPFHYLVWICVFLMLLVYSLLLVALGKLSSMGLMKERLRFAYVCAISLSQSVTLPRNFGLRLVLLLWILFSLYLSITYNSTFTSSLAQVDAEDLLENLEQVRDSGQPLGGPDMVRSYFNDSDDQFIKDLYDRYKVMGPEEALDSIFRNNGIAVLQHFTVDRMNWDYGSNASLRMYSLQKPVFRFPIFFFARRGYMYRRPLRQLVTKYRESGIISKVDKEMSLNEDKHIVFKQDSDEILTMKHLRPIFEIFFMCQSIGCLILLVELLTARLLRAPA</sequence>
<accession>A0A310S6I9</accession>
<dbReference type="Proteomes" id="UP000250275">
    <property type="component" value="Unassembled WGS sequence"/>
</dbReference>
<keyword evidence="12" id="KW-1185">Reference proteome</keyword>
<organism evidence="11 12">
    <name type="scientific">Eufriesea mexicana</name>
    <dbReference type="NCBI Taxonomy" id="516756"/>
    <lineage>
        <taxon>Eukaryota</taxon>
        <taxon>Metazoa</taxon>
        <taxon>Ecdysozoa</taxon>
        <taxon>Arthropoda</taxon>
        <taxon>Hexapoda</taxon>
        <taxon>Insecta</taxon>
        <taxon>Pterygota</taxon>
        <taxon>Neoptera</taxon>
        <taxon>Endopterygota</taxon>
        <taxon>Hymenoptera</taxon>
        <taxon>Apocrita</taxon>
        <taxon>Aculeata</taxon>
        <taxon>Apoidea</taxon>
        <taxon>Anthophila</taxon>
        <taxon>Apidae</taxon>
        <taxon>Eufriesea</taxon>
    </lineage>
</organism>
<keyword evidence="8" id="KW-0325">Glycoprotein</keyword>
<evidence type="ECO:0000256" key="5">
    <source>
        <dbReference type="ARBA" id="ARBA00022989"/>
    </source>
</evidence>
<dbReference type="GO" id="GO:0015276">
    <property type="term" value="F:ligand-gated monoatomic ion channel activity"/>
    <property type="evidence" value="ECO:0007669"/>
    <property type="project" value="InterPro"/>
</dbReference>
<evidence type="ECO:0000256" key="6">
    <source>
        <dbReference type="ARBA" id="ARBA00023136"/>
    </source>
</evidence>
<evidence type="ECO:0000256" key="9">
    <source>
        <dbReference type="SAM" id="Phobius"/>
    </source>
</evidence>
<evidence type="ECO:0000313" key="12">
    <source>
        <dbReference type="Proteomes" id="UP000250275"/>
    </source>
</evidence>
<feature type="transmembrane region" description="Helical" evidence="9">
    <location>
        <begin position="383"/>
        <end position="401"/>
    </location>
</feature>
<protein>
    <recommendedName>
        <fullName evidence="10">Ionotropic glutamate receptor C-terminal domain-containing protein</fullName>
    </recommendedName>
</protein>
<dbReference type="GO" id="GO:0005886">
    <property type="term" value="C:plasma membrane"/>
    <property type="evidence" value="ECO:0007669"/>
    <property type="project" value="UniProtKB-SubCell"/>
</dbReference>
<dbReference type="InterPro" id="IPR001320">
    <property type="entry name" value="Iontro_rcpt_C"/>
</dbReference>
<comment type="subcellular location">
    <subcellularLocation>
        <location evidence="1">Cell membrane</location>
        <topology evidence="1">Multi-pass membrane protein</topology>
    </subcellularLocation>
</comment>
<evidence type="ECO:0000259" key="10">
    <source>
        <dbReference type="Pfam" id="PF00060"/>
    </source>
</evidence>
<keyword evidence="4 9" id="KW-0812">Transmembrane</keyword>
<dbReference type="PANTHER" id="PTHR42643:SF24">
    <property type="entry name" value="IONOTROPIC RECEPTOR 60A"/>
    <property type="match status" value="1"/>
</dbReference>
<evidence type="ECO:0000256" key="7">
    <source>
        <dbReference type="ARBA" id="ARBA00023170"/>
    </source>
</evidence>
<keyword evidence="6 9" id="KW-0472">Membrane</keyword>
<feature type="transmembrane region" description="Helical" evidence="9">
    <location>
        <begin position="328"/>
        <end position="349"/>
    </location>
</feature>
<gene>
    <name evidence="11" type="ORF">WN48_10478</name>
</gene>
<proteinExistence type="inferred from homology"/>
<name>A0A310S6I9_9HYME</name>
<dbReference type="PANTHER" id="PTHR42643">
    <property type="entry name" value="IONOTROPIC RECEPTOR 20A-RELATED"/>
    <property type="match status" value="1"/>
</dbReference>
<keyword evidence="3" id="KW-1003">Cell membrane</keyword>
<dbReference type="InterPro" id="IPR052192">
    <property type="entry name" value="Insect_Ionotropic_Sensory_Rcpt"/>
</dbReference>
<evidence type="ECO:0000256" key="4">
    <source>
        <dbReference type="ARBA" id="ARBA00022692"/>
    </source>
</evidence>
<dbReference type="EMBL" id="KQ767768">
    <property type="protein sequence ID" value="OAD53314.1"/>
    <property type="molecule type" value="Genomic_DNA"/>
</dbReference>
<evidence type="ECO:0000313" key="11">
    <source>
        <dbReference type="EMBL" id="OAD53314.1"/>
    </source>
</evidence>